<sequence>MYSASAVDRDTPFFFLLNHEIRLSPKKKQPPEVLFLSSALPAQSASQYPTK</sequence>
<feature type="non-terminal residue" evidence="1">
    <location>
        <position position="51"/>
    </location>
</feature>
<evidence type="ECO:0000313" key="1">
    <source>
        <dbReference type="EMBL" id="PNX68843.1"/>
    </source>
</evidence>
<protein>
    <submittedName>
        <fullName evidence="1">Uncharacterized protein</fullName>
    </submittedName>
</protein>
<organism evidence="1 2">
    <name type="scientific">Trifolium pratense</name>
    <name type="common">Red clover</name>
    <dbReference type="NCBI Taxonomy" id="57577"/>
    <lineage>
        <taxon>Eukaryota</taxon>
        <taxon>Viridiplantae</taxon>
        <taxon>Streptophyta</taxon>
        <taxon>Embryophyta</taxon>
        <taxon>Tracheophyta</taxon>
        <taxon>Spermatophyta</taxon>
        <taxon>Magnoliopsida</taxon>
        <taxon>eudicotyledons</taxon>
        <taxon>Gunneridae</taxon>
        <taxon>Pentapetalae</taxon>
        <taxon>rosids</taxon>
        <taxon>fabids</taxon>
        <taxon>Fabales</taxon>
        <taxon>Fabaceae</taxon>
        <taxon>Papilionoideae</taxon>
        <taxon>50 kb inversion clade</taxon>
        <taxon>NPAAA clade</taxon>
        <taxon>Hologalegina</taxon>
        <taxon>IRL clade</taxon>
        <taxon>Trifolieae</taxon>
        <taxon>Trifolium</taxon>
    </lineage>
</organism>
<proteinExistence type="predicted"/>
<dbReference type="AlphaFoldDB" id="A0A2K3KRF2"/>
<reference evidence="1 2" key="2">
    <citation type="journal article" date="2017" name="Front. Plant Sci.">
        <title>Gene Classification and Mining of Molecular Markers Useful in Red Clover (Trifolium pratense) Breeding.</title>
        <authorList>
            <person name="Istvanek J."/>
            <person name="Dluhosova J."/>
            <person name="Dluhos P."/>
            <person name="Patkova L."/>
            <person name="Nedelnik J."/>
            <person name="Repkova J."/>
        </authorList>
    </citation>
    <scope>NUCLEOTIDE SEQUENCE [LARGE SCALE GENOMIC DNA]</scope>
    <source>
        <strain evidence="2">cv. Tatra</strain>
        <tissue evidence="1">Young leaves</tissue>
    </source>
</reference>
<accession>A0A2K3KRF2</accession>
<gene>
    <name evidence="1" type="ORF">L195_g064165</name>
</gene>
<evidence type="ECO:0000313" key="2">
    <source>
        <dbReference type="Proteomes" id="UP000236291"/>
    </source>
</evidence>
<name>A0A2K3KRF2_TRIPR</name>
<reference evidence="1 2" key="1">
    <citation type="journal article" date="2014" name="Am. J. Bot.">
        <title>Genome assembly and annotation for red clover (Trifolium pratense; Fabaceae).</title>
        <authorList>
            <person name="Istvanek J."/>
            <person name="Jaros M."/>
            <person name="Krenek A."/>
            <person name="Repkova J."/>
        </authorList>
    </citation>
    <scope>NUCLEOTIDE SEQUENCE [LARGE SCALE GENOMIC DNA]</scope>
    <source>
        <strain evidence="2">cv. Tatra</strain>
        <tissue evidence="1">Young leaves</tissue>
    </source>
</reference>
<comment type="caution">
    <text evidence="1">The sequence shown here is derived from an EMBL/GenBank/DDBJ whole genome shotgun (WGS) entry which is preliminary data.</text>
</comment>
<dbReference type="EMBL" id="ASHM01235513">
    <property type="protein sequence ID" value="PNX68843.1"/>
    <property type="molecule type" value="Genomic_DNA"/>
</dbReference>
<dbReference type="Proteomes" id="UP000236291">
    <property type="component" value="Unassembled WGS sequence"/>
</dbReference>